<keyword evidence="6" id="KW-0472">Membrane</keyword>
<evidence type="ECO:0000256" key="7">
    <source>
        <dbReference type="SAM" id="SignalP"/>
    </source>
</evidence>
<dbReference type="AlphaFoldDB" id="B9X257"/>
<evidence type="ECO:0000259" key="8">
    <source>
        <dbReference type="PROSITE" id="PS51412"/>
    </source>
</evidence>
<gene>
    <name evidence="9" type="primary">TCC-like</name>
</gene>
<feature type="disulfide bond" evidence="5">
    <location>
        <begin position="102"/>
        <end position="120"/>
    </location>
</feature>
<evidence type="ECO:0000256" key="5">
    <source>
        <dbReference type="PROSITE-ProRule" id="PRU00124"/>
    </source>
</evidence>
<name>B9X257_HALRO</name>
<dbReference type="PROSITE" id="PS50068">
    <property type="entry name" value="LDLRA_2"/>
    <property type="match status" value="1"/>
</dbReference>
<dbReference type="InterPro" id="IPR001862">
    <property type="entry name" value="MAC_perforin"/>
</dbReference>
<evidence type="ECO:0000313" key="9">
    <source>
        <dbReference type="EMBL" id="BAH23583.1"/>
    </source>
</evidence>
<feature type="transmembrane region" description="Helical" evidence="6">
    <location>
        <begin position="567"/>
        <end position="584"/>
    </location>
</feature>
<dbReference type="GO" id="GO:0005579">
    <property type="term" value="C:membrane attack complex"/>
    <property type="evidence" value="ECO:0007669"/>
    <property type="project" value="InterPro"/>
</dbReference>
<comment type="subcellular location">
    <subcellularLocation>
        <location evidence="1">Secreted</location>
    </subcellularLocation>
</comment>
<evidence type="ECO:0000256" key="2">
    <source>
        <dbReference type="ARBA" id="ARBA00022525"/>
    </source>
</evidence>
<keyword evidence="6" id="KW-1133">Transmembrane helix</keyword>
<dbReference type="SMART" id="SM00457">
    <property type="entry name" value="MACPF"/>
    <property type="match status" value="1"/>
</dbReference>
<dbReference type="GO" id="GO:0005576">
    <property type="term" value="C:extracellular region"/>
    <property type="evidence" value="ECO:0007669"/>
    <property type="project" value="UniProtKB-SubCell"/>
</dbReference>
<dbReference type="CDD" id="cd00112">
    <property type="entry name" value="LDLa"/>
    <property type="match status" value="1"/>
</dbReference>
<dbReference type="PRINTS" id="PR00764">
    <property type="entry name" value="COMPLEMENTC9"/>
</dbReference>
<evidence type="ECO:0000256" key="4">
    <source>
        <dbReference type="ARBA" id="ARBA00023157"/>
    </source>
</evidence>
<feature type="chain" id="PRO_5002894598" evidence="7">
    <location>
        <begin position="22"/>
        <end position="585"/>
    </location>
</feature>
<dbReference type="Pfam" id="PF00057">
    <property type="entry name" value="Ldl_recept_a"/>
    <property type="match status" value="1"/>
</dbReference>
<dbReference type="InterPro" id="IPR020864">
    <property type="entry name" value="MACPF"/>
</dbReference>
<dbReference type="InterPro" id="IPR002172">
    <property type="entry name" value="LDrepeatLR_classA_rpt"/>
</dbReference>
<comment type="caution">
    <text evidence="5">Lacks conserved residue(s) required for the propagation of feature annotation.</text>
</comment>
<dbReference type="Gene3D" id="4.10.400.10">
    <property type="entry name" value="Low-density Lipoprotein Receptor"/>
    <property type="match status" value="1"/>
</dbReference>
<keyword evidence="2" id="KW-0964">Secreted</keyword>
<organism evidence="9">
    <name type="scientific">Halocynthia roretzi</name>
    <name type="common">Sea squirt</name>
    <name type="synonym">Cynthia roretzi</name>
    <dbReference type="NCBI Taxonomy" id="7729"/>
    <lineage>
        <taxon>Eukaryota</taxon>
        <taxon>Metazoa</taxon>
        <taxon>Chordata</taxon>
        <taxon>Tunicata</taxon>
        <taxon>Ascidiacea</taxon>
        <taxon>Stolidobranchia</taxon>
        <taxon>Pyuridae</taxon>
        <taxon>Halocynthia</taxon>
    </lineage>
</organism>
<dbReference type="PANTHER" id="PTHR45742:SF8">
    <property type="entry name" value="FLOCCULATION PROTEIN FLO11"/>
    <property type="match status" value="1"/>
</dbReference>
<evidence type="ECO:0000256" key="1">
    <source>
        <dbReference type="ARBA" id="ARBA00004613"/>
    </source>
</evidence>
<dbReference type="PROSITE" id="PS51412">
    <property type="entry name" value="MACPF_2"/>
    <property type="match status" value="1"/>
</dbReference>
<dbReference type="SUPFAM" id="SSF57424">
    <property type="entry name" value="LDL receptor-like module"/>
    <property type="match status" value="1"/>
</dbReference>
<proteinExistence type="evidence at transcript level"/>
<feature type="domain" description="MACPF" evidence="8">
    <location>
        <begin position="152"/>
        <end position="498"/>
    </location>
</feature>
<dbReference type="PANTHER" id="PTHR45742">
    <property type="entry name" value="COMPLEMENT COMPONENT C6"/>
    <property type="match status" value="1"/>
</dbReference>
<dbReference type="PROSITE" id="PS01209">
    <property type="entry name" value="LDLRA_1"/>
    <property type="match status" value="1"/>
</dbReference>
<evidence type="ECO:0000256" key="3">
    <source>
        <dbReference type="ARBA" id="ARBA00022852"/>
    </source>
</evidence>
<dbReference type="GO" id="GO:0006955">
    <property type="term" value="P:immune response"/>
    <property type="evidence" value="ECO:0007669"/>
    <property type="project" value="InterPro"/>
</dbReference>
<dbReference type="SMART" id="SM00192">
    <property type="entry name" value="LDLa"/>
    <property type="match status" value="1"/>
</dbReference>
<dbReference type="InterPro" id="IPR036055">
    <property type="entry name" value="LDL_receptor-like_sf"/>
</dbReference>
<reference evidence="9" key="1">
    <citation type="submission" date="2009-02" db="EMBL/GenBank/DDBJ databases">
        <title>Molecular cloning of the terminal complement component (TCC)-like gene from ascidian (Halocynthia roretzi).</title>
        <authorList>
            <person name="Kimura A."/>
            <person name="Endo K."/>
            <person name="Nonaka M."/>
        </authorList>
    </citation>
    <scope>NUCLEOTIDE SEQUENCE</scope>
</reference>
<dbReference type="TCDB" id="1.C.39.3.4">
    <property type="family name" value="the membrane attack complex/perforin (macpf) family"/>
</dbReference>
<keyword evidence="3" id="KW-0204">Cytolysis</keyword>
<keyword evidence="6" id="KW-0812">Transmembrane</keyword>
<dbReference type="Pfam" id="PF01823">
    <property type="entry name" value="MACPF"/>
    <property type="match status" value="1"/>
</dbReference>
<evidence type="ECO:0000256" key="6">
    <source>
        <dbReference type="SAM" id="Phobius"/>
    </source>
</evidence>
<dbReference type="GO" id="GO:0031640">
    <property type="term" value="P:killing of cells of another organism"/>
    <property type="evidence" value="ECO:0007669"/>
    <property type="project" value="UniProtKB-KW"/>
</dbReference>
<keyword evidence="7" id="KW-0732">Signal</keyword>
<feature type="signal peptide" evidence="7">
    <location>
        <begin position="1"/>
        <end position="21"/>
    </location>
</feature>
<protein>
    <submittedName>
        <fullName evidence="9">Similar to terminal complement component</fullName>
    </submittedName>
</protein>
<accession>B9X257</accession>
<sequence>MELGNSLLRALFLLQIPSVLSNQDCSLSWTGWSVVFNDPVSNSAWQDRMRILYPGSENGSSCNYGEYINRIGIQYMAPLSGPHEDLNVWEQQVCSSSEWITCGNNRCIPISLRCNGDDDCGDASDEYPHINCSNHDPTYICGIKYEQSTSSTAPKAERYLMGIPGIERFSSGFDILTGNLKGETLSMNPFGSCRRVLKSGETDTYYRLPGNVNSFTQEFSISQTGGTIVTNASGLITSLQNQLLENPYVGGVIGGDVAMVGLNQEKHIQNYILESDRTQNKFVSVMTGTNVRVFKVSLKEASQLNLGTAFMKRLYELPANYSYSRDILLIQDFGTHYIASATLGGSYGQTSKYSRCWLEDGYEFDFENNDWKDNLVTCEKENFKQQMNPNFTPSGICLSKSGEKLVDQADGITIKIVGGSVSVASTLKTSLNTQNWITWINSVVSSPSLLPFDNFVLQPISSLVDVSSLQIDQNKKKQVKTNINQAIQDYLKPYNATLYCSDSNISEYCVSKCGSGDVVLIKNGTNADPAYNSLRYLTGTGGSQYKCICLCNSIPGFDVCSGIRTSSYFFFVVLMAIFSMTIGLN</sequence>
<dbReference type="InterPro" id="IPR023415">
    <property type="entry name" value="LDLR_class-A_CS"/>
</dbReference>
<dbReference type="EMBL" id="AB485949">
    <property type="protein sequence ID" value="BAH23583.1"/>
    <property type="molecule type" value="mRNA"/>
</dbReference>
<keyword evidence="4 5" id="KW-1015">Disulfide bond</keyword>